<feature type="transmembrane region" description="Helical" evidence="1">
    <location>
        <begin position="75"/>
        <end position="102"/>
    </location>
</feature>
<reference evidence="2" key="1">
    <citation type="submission" date="2018-12" db="EMBL/GenBank/DDBJ databases">
        <authorList>
            <person name="Sun L."/>
            <person name="Chen Z."/>
        </authorList>
    </citation>
    <scope>NUCLEOTIDE SEQUENCE [LARGE SCALE GENOMIC DNA]</scope>
    <source>
        <strain evidence="2">DSM 16012</strain>
    </source>
</reference>
<keyword evidence="1" id="KW-1133">Transmembrane helix</keyword>
<evidence type="ECO:0000313" key="2">
    <source>
        <dbReference type="EMBL" id="RWR05045.1"/>
    </source>
</evidence>
<keyword evidence="1" id="KW-0812">Transmembrane</keyword>
<dbReference type="Proteomes" id="UP000273811">
    <property type="component" value="Unassembled WGS sequence"/>
</dbReference>
<dbReference type="OrthoDB" id="2885926at2"/>
<comment type="caution">
    <text evidence="2">The sequence shown here is derived from an EMBL/GenBank/DDBJ whole genome shotgun (WGS) entry which is preliminary data.</text>
</comment>
<evidence type="ECO:0000313" key="3">
    <source>
        <dbReference type="Proteomes" id="UP000273811"/>
    </source>
</evidence>
<name>A0A443IK12_9BACI</name>
<accession>A0A443IK12</accession>
<dbReference type="AlphaFoldDB" id="A0A443IK12"/>
<gene>
    <name evidence="2" type="ORF">D4N35_016040</name>
</gene>
<dbReference type="EMBL" id="QYTU02000049">
    <property type="protein sequence ID" value="RWR05045.1"/>
    <property type="molecule type" value="Genomic_DNA"/>
</dbReference>
<proteinExistence type="predicted"/>
<feature type="transmembrane region" description="Helical" evidence="1">
    <location>
        <begin position="12"/>
        <end position="33"/>
    </location>
</feature>
<sequence length="106" mass="12018">MKKFFKQPSKVALTTLIITITLTILHICIISLIGVDLKIVPKIAFAFMEITTPFLIISPLVGFIYSFFIKGKLKILYIILHLACICTISVFAFLAIMFRYFVPFAP</sequence>
<feature type="transmembrane region" description="Helical" evidence="1">
    <location>
        <begin position="45"/>
        <end position="68"/>
    </location>
</feature>
<keyword evidence="1" id="KW-0472">Membrane</keyword>
<keyword evidence="3" id="KW-1185">Reference proteome</keyword>
<organism evidence="2 3">
    <name type="scientific">Siminovitchia fortis</name>
    <dbReference type="NCBI Taxonomy" id="254758"/>
    <lineage>
        <taxon>Bacteria</taxon>
        <taxon>Bacillati</taxon>
        <taxon>Bacillota</taxon>
        <taxon>Bacilli</taxon>
        <taxon>Bacillales</taxon>
        <taxon>Bacillaceae</taxon>
        <taxon>Siminovitchia</taxon>
    </lineage>
</organism>
<evidence type="ECO:0000256" key="1">
    <source>
        <dbReference type="SAM" id="Phobius"/>
    </source>
</evidence>
<protein>
    <submittedName>
        <fullName evidence="2">Uncharacterized protein</fullName>
    </submittedName>
</protein>